<organism evidence="1 2">
    <name type="scientific">Sphingobacterium yanglingense</name>
    <dbReference type="NCBI Taxonomy" id="1437280"/>
    <lineage>
        <taxon>Bacteria</taxon>
        <taxon>Pseudomonadati</taxon>
        <taxon>Bacteroidota</taxon>
        <taxon>Sphingobacteriia</taxon>
        <taxon>Sphingobacteriales</taxon>
        <taxon>Sphingobacteriaceae</taxon>
        <taxon>Sphingobacterium</taxon>
    </lineage>
</organism>
<gene>
    <name evidence="1" type="ORF">CLV99_0631</name>
</gene>
<accession>A0A4V3DE08</accession>
<proteinExistence type="predicted"/>
<comment type="caution">
    <text evidence="1">The sequence shown here is derived from an EMBL/GenBank/DDBJ whole genome shotgun (WGS) entry which is preliminary data.</text>
</comment>
<evidence type="ECO:0000313" key="1">
    <source>
        <dbReference type="EMBL" id="TDQ79199.1"/>
    </source>
</evidence>
<dbReference type="AlphaFoldDB" id="A0A4V3DE08"/>
<dbReference type="EMBL" id="SNYV01000011">
    <property type="protein sequence ID" value="TDQ79199.1"/>
    <property type="molecule type" value="Genomic_DNA"/>
</dbReference>
<keyword evidence="2" id="KW-1185">Reference proteome</keyword>
<reference evidence="1 2" key="1">
    <citation type="submission" date="2019-03" db="EMBL/GenBank/DDBJ databases">
        <title>Genomic Encyclopedia of Archaeal and Bacterial Type Strains, Phase II (KMG-II): from individual species to whole genera.</title>
        <authorList>
            <person name="Goeker M."/>
        </authorList>
    </citation>
    <scope>NUCLEOTIDE SEQUENCE [LARGE SCALE GENOMIC DNA]</scope>
    <source>
        <strain evidence="1 2">DSM 28353</strain>
    </source>
</reference>
<sequence length="29" mass="3301">MLEIDVVIGREDGKDIEYEIVSLVIDHSL</sequence>
<dbReference type="Proteomes" id="UP000295292">
    <property type="component" value="Unassembled WGS sequence"/>
</dbReference>
<protein>
    <submittedName>
        <fullName evidence="1">Uncharacterized protein</fullName>
    </submittedName>
</protein>
<name>A0A4V3DE08_9SPHI</name>
<evidence type="ECO:0000313" key="2">
    <source>
        <dbReference type="Proteomes" id="UP000295292"/>
    </source>
</evidence>